<proteinExistence type="predicted"/>
<name>A0A4R3LCW9_9GAMM</name>
<evidence type="ECO:0000313" key="2">
    <source>
        <dbReference type="Proteomes" id="UP000294599"/>
    </source>
</evidence>
<keyword evidence="2" id="KW-1185">Reference proteome</keyword>
<evidence type="ECO:0008006" key="3">
    <source>
        <dbReference type="Google" id="ProtNLM"/>
    </source>
</evidence>
<dbReference type="AlphaFoldDB" id="A0A4R3LCW9"/>
<protein>
    <recommendedName>
        <fullName evidence="3">DDE family transposase</fullName>
    </recommendedName>
</protein>
<comment type="caution">
    <text evidence="1">The sequence shown here is derived from an EMBL/GenBank/DDBJ whole genome shotgun (WGS) entry which is preliminary data.</text>
</comment>
<dbReference type="Proteomes" id="UP000294599">
    <property type="component" value="Unassembled WGS sequence"/>
</dbReference>
<feature type="non-terminal residue" evidence="1">
    <location>
        <position position="1"/>
    </location>
</feature>
<gene>
    <name evidence="1" type="ORF">EDC25_1141</name>
</gene>
<sequence length="27" mass="2842">KVEALFQLGMAASNLVRLRKLITAGAA</sequence>
<accession>A0A4R3LCW9</accession>
<reference evidence="1 2" key="1">
    <citation type="submission" date="2019-03" db="EMBL/GenBank/DDBJ databases">
        <title>Genomic Encyclopedia of Type Strains, Phase IV (KMG-IV): sequencing the most valuable type-strain genomes for metagenomic binning, comparative biology and taxonomic classification.</title>
        <authorList>
            <person name="Goeker M."/>
        </authorList>
    </citation>
    <scope>NUCLEOTIDE SEQUENCE [LARGE SCALE GENOMIC DNA]</scope>
    <source>
        <strain evidence="1 2">DSM 21944</strain>
    </source>
</reference>
<dbReference type="EMBL" id="SMAF01000014">
    <property type="protein sequence ID" value="TCS97150.1"/>
    <property type="molecule type" value="Genomic_DNA"/>
</dbReference>
<organism evidence="1 2">
    <name type="scientific">Pseudofulvimonas gallinarii</name>
    <dbReference type="NCBI Taxonomy" id="634155"/>
    <lineage>
        <taxon>Bacteria</taxon>
        <taxon>Pseudomonadati</taxon>
        <taxon>Pseudomonadota</taxon>
        <taxon>Gammaproteobacteria</taxon>
        <taxon>Lysobacterales</taxon>
        <taxon>Rhodanobacteraceae</taxon>
        <taxon>Pseudofulvimonas</taxon>
    </lineage>
</organism>
<evidence type="ECO:0000313" key="1">
    <source>
        <dbReference type="EMBL" id="TCS97150.1"/>
    </source>
</evidence>